<comment type="caution">
    <text evidence="3">The sequence shown here is derived from an EMBL/GenBank/DDBJ whole genome shotgun (WGS) entry which is preliminary data.</text>
</comment>
<evidence type="ECO:0000256" key="2">
    <source>
        <dbReference type="SAM" id="MobiDB-lite"/>
    </source>
</evidence>
<dbReference type="EMBL" id="JABAYA010000053">
    <property type="protein sequence ID" value="KAF7727602.1"/>
    <property type="molecule type" value="Genomic_DNA"/>
</dbReference>
<dbReference type="Gene3D" id="2.60.210.10">
    <property type="entry name" value="Apoptosis, Tumor Necrosis Factor Receptor Associated Protein 2, Chain A"/>
    <property type="match status" value="1"/>
</dbReference>
<protein>
    <recommendedName>
        <fullName evidence="5">MATH domain-containing protein</fullName>
    </recommendedName>
</protein>
<feature type="coiled-coil region" evidence="1">
    <location>
        <begin position="101"/>
        <end position="128"/>
    </location>
</feature>
<keyword evidence="4" id="KW-1185">Reference proteome</keyword>
<dbReference type="Proteomes" id="UP000605846">
    <property type="component" value="Unassembled WGS sequence"/>
</dbReference>
<keyword evidence="1" id="KW-0175">Coiled coil</keyword>
<dbReference type="OrthoDB" id="289038at2759"/>
<reference evidence="3" key="1">
    <citation type="submission" date="2020-01" db="EMBL/GenBank/DDBJ databases">
        <title>Genome Sequencing of Three Apophysomyces-Like Fungal Strains Confirms a Novel Fungal Genus in the Mucoromycota with divergent Burkholderia-like Endosymbiotic Bacteria.</title>
        <authorList>
            <person name="Stajich J.E."/>
            <person name="Macias A.M."/>
            <person name="Carter-House D."/>
            <person name="Lovett B."/>
            <person name="Kasson L.R."/>
            <person name="Berry K."/>
            <person name="Grigoriev I."/>
            <person name="Chang Y."/>
            <person name="Spatafora J."/>
            <person name="Kasson M.T."/>
        </authorList>
    </citation>
    <scope>NUCLEOTIDE SEQUENCE</scope>
    <source>
        <strain evidence="3">NRRL A-21654</strain>
    </source>
</reference>
<dbReference type="InterPro" id="IPR008974">
    <property type="entry name" value="TRAF-like"/>
</dbReference>
<gene>
    <name evidence="3" type="ORF">EC973_007363</name>
</gene>
<evidence type="ECO:0000313" key="3">
    <source>
        <dbReference type="EMBL" id="KAF7727602.1"/>
    </source>
</evidence>
<evidence type="ECO:0000256" key="1">
    <source>
        <dbReference type="SAM" id="Coils"/>
    </source>
</evidence>
<organism evidence="3 4">
    <name type="scientific">Apophysomyces ossiformis</name>
    <dbReference type="NCBI Taxonomy" id="679940"/>
    <lineage>
        <taxon>Eukaryota</taxon>
        <taxon>Fungi</taxon>
        <taxon>Fungi incertae sedis</taxon>
        <taxon>Mucoromycota</taxon>
        <taxon>Mucoromycotina</taxon>
        <taxon>Mucoromycetes</taxon>
        <taxon>Mucorales</taxon>
        <taxon>Mucorineae</taxon>
        <taxon>Mucoraceae</taxon>
        <taxon>Apophysomyces</taxon>
    </lineage>
</organism>
<name>A0A8H7EU89_9FUNG</name>
<sequence length="451" mass="52062">MSGINEHKPELQFYYHVSRFLQQRLHDVKELQATNGRNWHNDIDKVDDLLKQTRTHIQFIQDESTMSKQDKDAISLDFVKLELALSQYESECKLRMVNLKLEDIAQKYNAKSQQCEELESRLQLLENKVVQGQPSVEKIDLQGSLAVVAKLAGFDKETRCFIFNHYTAYQDLCKMVQEAFYLSSFIVQTKHDHDGNELKTISTAAEYKEAIQNLIKDGKPDGHAHLMEIYVQDNEEKEDTKTDSDIETESDRHSEQFVKLDEQDIGSVIPKTKATFNDKKEAETHPYLDSIALKHFPPDSHKRSYYGSYHWRVREWKDIECIVRSEIFDVGGHEWRLIICGPVYPNTVKFYIQHACVSTHNVGAKFMLLISNVTTPEKHLGGGGPVREFVEDGTYSPLCTFAHEWTTKECKEKGIFNEDNQFNVSVYIRIGEALPEVDELLEDVTSEKANQ</sequence>
<dbReference type="AlphaFoldDB" id="A0A8H7EU89"/>
<evidence type="ECO:0000313" key="4">
    <source>
        <dbReference type="Proteomes" id="UP000605846"/>
    </source>
</evidence>
<accession>A0A8H7EU89</accession>
<proteinExistence type="predicted"/>
<feature type="region of interest" description="Disordered" evidence="2">
    <location>
        <begin position="233"/>
        <end position="254"/>
    </location>
</feature>
<feature type="compositionally biased region" description="Basic and acidic residues" evidence="2">
    <location>
        <begin position="238"/>
        <end position="254"/>
    </location>
</feature>
<evidence type="ECO:0008006" key="5">
    <source>
        <dbReference type="Google" id="ProtNLM"/>
    </source>
</evidence>